<evidence type="ECO:0000313" key="2">
    <source>
        <dbReference type="EMBL" id="MBU9720870.1"/>
    </source>
</evidence>
<protein>
    <submittedName>
        <fullName evidence="2">Uncharacterized protein</fullName>
    </submittedName>
</protein>
<dbReference type="EMBL" id="JAHQCR010000022">
    <property type="protein sequence ID" value="MBU9720870.1"/>
    <property type="molecule type" value="Genomic_DNA"/>
</dbReference>
<name>A0ABS6JUR0_9BACI</name>
<keyword evidence="3" id="KW-1185">Reference proteome</keyword>
<comment type="caution">
    <text evidence="2">The sequence shown here is derived from an EMBL/GenBank/DDBJ whole genome shotgun (WGS) entry which is preliminary data.</text>
</comment>
<reference evidence="2 3" key="1">
    <citation type="submission" date="2021-06" db="EMBL/GenBank/DDBJ databases">
        <title>Bacillus sp. RD4P76, an endophyte from a halophyte.</title>
        <authorList>
            <person name="Sun J.-Q."/>
        </authorList>
    </citation>
    <scope>NUCLEOTIDE SEQUENCE [LARGE SCALE GENOMIC DNA]</scope>
    <source>
        <strain evidence="2 3">JCM 17098</strain>
    </source>
</reference>
<keyword evidence="1" id="KW-0812">Transmembrane</keyword>
<evidence type="ECO:0000313" key="3">
    <source>
        <dbReference type="Proteomes" id="UP000790580"/>
    </source>
</evidence>
<organism evidence="2 3">
    <name type="scientific">Evansella alkalicola</name>
    <dbReference type="NCBI Taxonomy" id="745819"/>
    <lineage>
        <taxon>Bacteria</taxon>
        <taxon>Bacillati</taxon>
        <taxon>Bacillota</taxon>
        <taxon>Bacilli</taxon>
        <taxon>Bacillales</taxon>
        <taxon>Bacillaceae</taxon>
        <taxon>Evansella</taxon>
    </lineage>
</organism>
<keyword evidence="1" id="KW-0472">Membrane</keyword>
<dbReference type="RefSeq" id="WP_140354915.1">
    <property type="nucleotide sequence ID" value="NZ_JAHQCR010000022.1"/>
</dbReference>
<keyword evidence="1" id="KW-1133">Transmembrane helix</keyword>
<feature type="transmembrane region" description="Helical" evidence="1">
    <location>
        <begin position="12"/>
        <end position="32"/>
    </location>
</feature>
<feature type="transmembrane region" description="Helical" evidence="1">
    <location>
        <begin position="44"/>
        <end position="61"/>
    </location>
</feature>
<evidence type="ECO:0000256" key="1">
    <source>
        <dbReference type="SAM" id="Phobius"/>
    </source>
</evidence>
<proteinExistence type="predicted"/>
<accession>A0ABS6JUR0</accession>
<sequence length="67" mass="7572">MLKSWGSMSTWGKFCLVSSVIFLLIGVIWLIFDVFTSGLSFWSPARTFLIVGICLFLMMLSENETEA</sequence>
<dbReference type="Proteomes" id="UP000790580">
    <property type="component" value="Unassembled WGS sequence"/>
</dbReference>
<gene>
    <name evidence="2" type="ORF">KS407_05335</name>
</gene>